<accession>A0A6C0LDM8</accession>
<dbReference type="AlphaFoldDB" id="A0A6C0LDM8"/>
<reference evidence="1" key="1">
    <citation type="journal article" date="2020" name="Nature">
        <title>Giant virus diversity and host interactions through global metagenomics.</title>
        <authorList>
            <person name="Schulz F."/>
            <person name="Roux S."/>
            <person name="Paez-Espino D."/>
            <person name="Jungbluth S."/>
            <person name="Walsh D.A."/>
            <person name="Denef V.J."/>
            <person name="McMahon K.D."/>
            <person name="Konstantinidis K.T."/>
            <person name="Eloe-Fadrosh E.A."/>
            <person name="Kyrpides N.C."/>
            <person name="Woyke T."/>
        </authorList>
    </citation>
    <scope>NUCLEOTIDE SEQUENCE</scope>
    <source>
        <strain evidence="1">GVMAG-M-3300027769-26</strain>
    </source>
</reference>
<dbReference type="EMBL" id="MN740463">
    <property type="protein sequence ID" value="QHU27828.1"/>
    <property type="molecule type" value="Genomic_DNA"/>
</dbReference>
<proteinExistence type="predicted"/>
<organism evidence="1">
    <name type="scientific">viral metagenome</name>
    <dbReference type="NCBI Taxonomy" id="1070528"/>
    <lineage>
        <taxon>unclassified sequences</taxon>
        <taxon>metagenomes</taxon>
        <taxon>organismal metagenomes</taxon>
    </lineage>
</organism>
<sequence length="244" mass="26594">MHNIDKLLDKCESMTLLCTKASSHWSFVKFCFNIPLVLTSSTMCIINSISEDANAIKIPNIIVNAVSVLIMSLTNSIKASEKFEIFKKLSQQFMLLSQEIEACDGAVSKETYNILSLKYDNLIQDCSFEEIPVKYKIEVAKCFSDADRHIPIQLNGIIGNTNITKRLSGGKKDAMLSQLQQASQLSLMGQSEQAAQAAQAMQTAQMIAQGASLVNISTVPPKNDLTTTTATGADTKIYGAGENV</sequence>
<protein>
    <submittedName>
        <fullName evidence="1">Uncharacterized protein</fullName>
    </submittedName>
</protein>
<name>A0A6C0LDM8_9ZZZZ</name>
<evidence type="ECO:0000313" key="1">
    <source>
        <dbReference type="EMBL" id="QHU27828.1"/>
    </source>
</evidence>